<evidence type="ECO:0000256" key="9">
    <source>
        <dbReference type="ARBA" id="ARBA00023242"/>
    </source>
</evidence>
<feature type="region of interest" description="Disordered" evidence="10">
    <location>
        <begin position="608"/>
        <end position="665"/>
    </location>
</feature>
<feature type="compositionally biased region" description="Acidic residues" evidence="10">
    <location>
        <begin position="2307"/>
        <end position="2319"/>
    </location>
</feature>
<evidence type="ECO:0000313" key="13">
    <source>
        <dbReference type="Proteomes" id="UP000265515"/>
    </source>
</evidence>
<feature type="compositionally biased region" description="Basic residues" evidence="10">
    <location>
        <begin position="801"/>
        <end position="811"/>
    </location>
</feature>
<dbReference type="PANTHER" id="PTHR12360:SF12">
    <property type="entry name" value="TRANSCRIPTIONAL REPRESSOR NF-X1"/>
    <property type="match status" value="1"/>
</dbReference>
<feature type="region of interest" description="Disordered" evidence="10">
    <location>
        <begin position="801"/>
        <end position="1204"/>
    </location>
</feature>
<feature type="compositionally biased region" description="Low complexity" evidence="10">
    <location>
        <begin position="2128"/>
        <end position="2145"/>
    </location>
</feature>
<name>A0A388JMA8_CHABU</name>
<comment type="similarity">
    <text evidence="2">Belongs to the NFX1 family.</text>
</comment>
<keyword evidence="3" id="KW-0479">Metal-binding</keyword>
<feature type="compositionally biased region" description="Basic and acidic residues" evidence="10">
    <location>
        <begin position="643"/>
        <end position="661"/>
    </location>
</feature>
<evidence type="ECO:0000256" key="5">
    <source>
        <dbReference type="ARBA" id="ARBA00022771"/>
    </source>
</evidence>
<evidence type="ECO:0000313" key="12">
    <source>
        <dbReference type="EMBL" id="GBG58949.1"/>
    </source>
</evidence>
<evidence type="ECO:0000259" key="11">
    <source>
        <dbReference type="PROSITE" id="PS51061"/>
    </source>
</evidence>
<dbReference type="InterPro" id="IPR001374">
    <property type="entry name" value="R3H_dom"/>
</dbReference>
<protein>
    <recommendedName>
        <fullName evidence="11">R3H domain-containing protein</fullName>
    </recommendedName>
</protein>
<dbReference type="SMART" id="SM00438">
    <property type="entry name" value="ZnF_NFX"/>
    <property type="match status" value="9"/>
</dbReference>
<sequence>MPTSMIGLSISEQSGGGDVAEAARQVCSSPAIRRGGGRGTRSRSDGGGTNSVLSPKPVVQQVWKEKRPSVDGGCNPGSVGTTGTEAPTPTSSTLTSPLTRGSGSGSGCADLPLPGVSTFTATAVAVSATAVPVSRPLDFKLTDGARSEGGEAATGGGGGGGGRCGGAIFSSEASMTKSRECPNYERSVVSGISSNVVGARNDGEKSASVSVVTSSGGSISGKRDSGAPAERGIAESVAIAGAAAGGGNQGSEAGTADTTSVAAGMVALGGFSDSAVLSRPASRSAAGAVSGNDAGGLTTDGSQAASAGGMGVSVRAMEDRTQCPSNSASAVGAGKGFNGVGEDKKINGGEGGVTVPVKLSVSVIKDPGGKYAWRARNSPTTPDNRGGGGGGVVGGGVMGEGVRREQDEPAPTPRRLSEVQSSGGGESEVIPSDRGPILPSPRKADGSDRGVGGGGWNGSGRVVGREEAIPAPLFVPQPVPGTSLVQVGNIWNKKTNVRGHRRSVSTSAVDLQVVLPRGPNERAERHERGGIRRQFPPQPPSLINGGFRDPLAQQQQNVPVGMQQGGVGGAGLNAPAAANGGPAPLNGAMGGGLGENGVNSVSTNVRVQQQRQQPGANARHVRSATWDGQNSRSGESSGGGSIRRVDPDHTHSEWRRGRNPAEVDGQLMAMDRLEGIGGGGGIPLPLQAHLGTSIPSPLPQQRGHYRRMSWSQESRHPQHQQQQLMMGMVPEHRDGHDATMHLRQDKERGMVMPAPEQDRQSEQRDGSRQSGVVTQLLQQQQQQQQQTQLALQQQQLLAHQKHQQQLTHHHQQQQLAHQQQQQLAHQQQQQLAHQQQHQPQQWYGNSSGYGGREVGEKMGRTEDRGDDSGWEGHHQNLQAAGDDGLTGGGRAHAPSPALRGREGGDAMGNRVSGGSMGGADVVNNVERIHRRSRSSGGFAVEEQQMGVETGEAGTPSSKSRSEYERMKRETGDRSRDGSGYDGPQDEDEKGSGDRINGRNKEKVKEGEAEVERYQQQLQQVPPWVTRGGAPSVAAASAGAGRGNSTVQTRRGRARSDSFDWGGARHRSDMSSNWRSGGPRDGEESAGHHQFFHGDEKDWSSERERVRDRGEERLDRDEWLAMERVERREREDPQIPRRVEREDKQQRWVGMGENSDRERDPPPPPPERRSGGGSIRRKEPSSLSAIPPVSPVVGGPVGASPRPSRLMFGRAVPQLVQELEEKLMKGQVECMICCEIVGRSSSVWSCSSCYAIFHLSCTRKWARVPVATASDLSAAGGQQQPGGSGEGTWRCPGCQTPQSIRASELRYRCFCGQREDPPNDPYLTPHSCGDACRKPLARPTSDGGYRCPHVCTMRCHPGPHAPCAAMAPTVFCYCRKSEITRKCADYEKHGRSCGSTCMRSLACGRHTCPRVCHEGACGVCEVTVKTRCFCGKKEELQSCGRIEFKGEFPTSGGVFSCMERCSKILGCGNHRCERFCHPGPCGDCRLLPSLLLRCPCGKEEIKNLLGGMDRKGCLDPVPTCEGVCEKLLACGKHRCEQTCHNGACPPCEVPMEQKCRCVLAVRIVPCFQLDVGTVFTCDRKCGKLKNCRRHRCSAVCCAAPPVDSPGPTAPVPGDSHFCMIVCGKKLRCGRHTCQELCHPGHCPPCMDSVMTELECACGRTSIPPPVPCGTPLPACPFPCSVPQPCGHPSTHLCHFGDCPPCTVAVAKECVGGHVVLRGVPCGSKDIRCNAVCGKLRRCGIHTCTRTCHRPPCDAVEIEGEGDHTSPGSRDGFSISRSSRRLPCGQTCGQPRRDCEHFCKAVCHPGEACPNSRCTAVVAIVCLCGRLKAQVQCCAGGGDDDDGFDEAAFVSQLGLKLQPVQQSADGASPGYVPLGRRKIACDDECAKCEKKRILANAFGVSMAPGLEGEEGTAGGTESGAMLMEMIRRDPIWVSAVELRLQFLLLGSRNALKMSTASATSGMRVHVFRYLPKERRAAIHELAARWLMESISVGWEPKRFIVVYTTAKSRAPLRGLISKPGSSVPAVGHAVAPLPNGEVDMDPRCVISFFDLPRDADISAGILRFAGDCELVWLNDRNALSVFSNPIRATTALRYLDHASAYWGAIAQQSQPSQSSSAGASTGMRVWGKGPSVQASSSSSSGQPAHGSLAMRRNRSGSGASAAWHADAWSENETQADLEGISGGSRADPLTQVWKQEQSGLAQSNFWSALAEEGDGDATEENGEGSTAATPRTEGGDGQRGSHSRSDSGESSKKGASGLNAAGTVPSSPSGGGSPLSTSSVIIRNVGDDNKWGAGGLALAGLGDGCGKGDDEEDWESVLDDH</sequence>
<dbReference type="OrthoDB" id="6512771at2759"/>
<dbReference type="Gramene" id="GBG58949">
    <property type="protein sequence ID" value="GBG58949"/>
    <property type="gene ID" value="CBR_g24300"/>
</dbReference>
<evidence type="ECO:0000256" key="4">
    <source>
        <dbReference type="ARBA" id="ARBA00022737"/>
    </source>
</evidence>
<dbReference type="SUPFAM" id="SSF82708">
    <property type="entry name" value="R3H domain"/>
    <property type="match status" value="1"/>
</dbReference>
<dbReference type="Pfam" id="PF24435">
    <property type="entry name" value="RRM_NFXL1"/>
    <property type="match status" value="1"/>
</dbReference>
<feature type="region of interest" description="Disordered" evidence="10">
    <location>
        <begin position="1"/>
        <end position="106"/>
    </location>
</feature>
<dbReference type="GO" id="GO:0000981">
    <property type="term" value="F:DNA-binding transcription factor activity, RNA polymerase II-specific"/>
    <property type="evidence" value="ECO:0007669"/>
    <property type="project" value="TreeGrafter"/>
</dbReference>
<dbReference type="CDD" id="cd06008">
    <property type="entry name" value="NF-X1-zinc-finger"/>
    <property type="match status" value="9"/>
</dbReference>
<keyword evidence="13" id="KW-1185">Reference proteome</keyword>
<keyword evidence="6" id="KW-0862">Zinc</keyword>
<keyword evidence="7" id="KW-0805">Transcription regulation</keyword>
<feature type="compositionally biased region" description="Basic and acidic residues" evidence="10">
    <location>
        <begin position="1077"/>
        <end position="1145"/>
    </location>
</feature>
<organism evidence="12 13">
    <name type="scientific">Chara braunii</name>
    <name type="common">Braun's stonewort</name>
    <dbReference type="NCBI Taxonomy" id="69332"/>
    <lineage>
        <taxon>Eukaryota</taxon>
        <taxon>Viridiplantae</taxon>
        <taxon>Streptophyta</taxon>
        <taxon>Charophyceae</taxon>
        <taxon>Charales</taxon>
        <taxon>Characeae</taxon>
        <taxon>Chara</taxon>
    </lineage>
</organism>
<feature type="compositionally biased region" description="Basic and acidic residues" evidence="10">
    <location>
        <begin position="959"/>
        <end position="978"/>
    </location>
</feature>
<feature type="domain" description="R3H" evidence="11">
    <location>
        <begin position="1938"/>
        <end position="2004"/>
    </location>
</feature>
<gene>
    <name evidence="12" type="ORF">CBR_g24300</name>
</gene>
<feature type="compositionally biased region" description="Gly residues" evidence="10">
    <location>
        <begin position="385"/>
        <end position="399"/>
    </location>
</feature>
<evidence type="ECO:0000256" key="7">
    <source>
        <dbReference type="ARBA" id="ARBA00023015"/>
    </source>
</evidence>
<dbReference type="InterPro" id="IPR036867">
    <property type="entry name" value="R3H_dom_sf"/>
</dbReference>
<feature type="region of interest" description="Disordered" evidence="10">
    <location>
        <begin position="196"/>
        <end position="230"/>
    </location>
</feature>
<feature type="region of interest" description="Disordered" evidence="10">
    <location>
        <begin position="2210"/>
        <end position="2319"/>
    </location>
</feature>
<feature type="region of interest" description="Disordered" evidence="10">
    <location>
        <begin position="1758"/>
        <end position="1779"/>
    </location>
</feature>
<dbReference type="GO" id="GO:0005634">
    <property type="term" value="C:nucleus"/>
    <property type="evidence" value="ECO:0007669"/>
    <property type="project" value="UniProtKB-SubCell"/>
</dbReference>
<feature type="region of interest" description="Disordered" evidence="10">
    <location>
        <begin position="747"/>
        <end position="775"/>
    </location>
</feature>
<dbReference type="InterPro" id="IPR034078">
    <property type="entry name" value="NFX1_fam"/>
</dbReference>
<dbReference type="Pfam" id="PF01422">
    <property type="entry name" value="zf-NF-X1"/>
    <property type="match status" value="6"/>
</dbReference>
<feature type="compositionally biased region" description="Low complexity" evidence="10">
    <location>
        <begin position="2105"/>
        <end position="2118"/>
    </location>
</feature>
<reference evidence="12 13" key="1">
    <citation type="journal article" date="2018" name="Cell">
        <title>The Chara Genome: Secondary Complexity and Implications for Plant Terrestrialization.</title>
        <authorList>
            <person name="Nishiyama T."/>
            <person name="Sakayama H."/>
            <person name="Vries J.D."/>
            <person name="Buschmann H."/>
            <person name="Saint-Marcoux D."/>
            <person name="Ullrich K.K."/>
            <person name="Haas F.B."/>
            <person name="Vanderstraeten L."/>
            <person name="Becker D."/>
            <person name="Lang D."/>
            <person name="Vosolsobe S."/>
            <person name="Rombauts S."/>
            <person name="Wilhelmsson P.K.I."/>
            <person name="Janitza P."/>
            <person name="Kern R."/>
            <person name="Heyl A."/>
            <person name="Rumpler F."/>
            <person name="Villalobos L.I.A.C."/>
            <person name="Clay J.M."/>
            <person name="Skokan R."/>
            <person name="Toyoda A."/>
            <person name="Suzuki Y."/>
            <person name="Kagoshima H."/>
            <person name="Schijlen E."/>
            <person name="Tajeshwar N."/>
            <person name="Catarino B."/>
            <person name="Hetherington A.J."/>
            <person name="Saltykova A."/>
            <person name="Bonnot C."/>
            <person name="Breuninger H."/>
            <person name="Symeonidi A."/>
            <person name="Radhakrishnan G.V."/>
            <person name="Van Nieuwerburgh F."/>
            <person name="Deforce D."/>
            <person name="Chang C."/>
            <person name="Karol K.G."/>
            <person name="Hedrich R."/>
            <person name="Ulvskov P."/>
            <person name="Glockner G."/>
            <person name="Delwiche C.F."/>
            <person name="Petrasek J."/>
            <person name="Van de Peer Y."/>
            <person name="Friml J."/>
            <person name="Beilby M."/>
            <person name="Dolan L."/>
            <person name="Kohara Y."/>
            <person name="Sugano S."/>
            <person name="Fujiyama A."/>
            <person name="Delaux P.-M."/>
            <person name="Quint M."/>
            <person name="TheiBen G."/>
            <person name="Hagemann M."/>
            <person name="Harholt J."/>
            <person name="Dunand C."/>
            <person name="Zachgo S."/>
            <person name="Langdale J."/>
            <person name="Maumus F."/>
            <person name="Straeten D.V.D."/>
            <person name="Gould S.B."/>
            <person name="Rensing S.A."/>
        </authorList>
    </citation>
    <scope>NUCLEOTIDE SEQUENCE [LARGE SCALE GENOMIC DNA]</scope>
    <source>
        <strain evidence="12 13">S276</strain>
    </source>
</reference>
<feature type="region of interest" description="Disordered" evidence="10">
    <location>
        <begin position="372"/>
        <end position="457"/>
    </location>
</feature>
<dbReference type="PROSITE" id="PS51061">
    <property type="entry name" value="R3H"/>
    <property type="match status" value="1"/>
</dbReference>
<proteinExistence type="inferred from homology"/>
<dbReference type="InterPro" id="IPR056234">
    <property type="entry name" value="RRM_NFXL1"/>
</dbReference>
<feature type="compositionally biased region" description="Acidic residues" evidence="10">
    <location>
        <begin position="2210"/>
        <end position="2220"/>
    </location>
</feature>
<dbReference type="STRING" id="69332.A0A388JMA8"/>
<evidence type="ECO:0000256" key="3">
    <source>
        <dbReference type="ARBA" id="ARBA00022723"/>
    </source>
</evidence>
<feature type="compositionally biased region" description="Basic and acidic residues" evidence="10">
    <location>
        <begin position="853"/>
        <end position="874"/>
    </location>
</feature>
<feature type="compositionally biased region" description="Low complexity" evidence="10">
    <location>
        <begin position="1026"/>
        <end position="1038"/>
    </location>
</feature>
<evidence type="ECO:0000256" key="10">
    <source>
        <dbReference type="SAM" id="MobiDB-lite"/>
    </source>
</evidence>
<feature type="region of interest" description="Disordered" evidence="10">
    <location>
        <begin position="285"/>
        <end position="309"/>
    </location>
</feature>
<dbReference type="InterPro" id="IPR000967">
    <property type="entry name" value="Znf_NFX1"/>
</dbReference>
<dbReference type="Pfam" id="PF01424">
    <property type="entry name" value="R3H"/>
    <property type="match status" value="1"/>
</dbReference>
<evidence type="ECO:0000256" key="1">
    <source>
        <dbReference type="ARBA" id="ARBA00004123"/>
    </source>
</evidence>
<feature type="compositionally biased region" description="Basic and acidic residues" evidence="10">
    <location>
        <begin position="756"/>
        <end position="767"/>
    </location>
</feature>
<keyword evidence="4" id="KW-0677">Repeat</keyword>
<feature type="region of interest" description="Disordered" evidence="10">
    <location>
        <begin position="318"/>
        <end position="337"/>
    </location>
</feature>
<feature type="compositionally biased region" description="Basic and acidic residues" evidence="10">
    <location>
        <begin position="989"/>
        <end position="1012"/>
    </location>
</feature>
<dbReference type="GO" id="GO:0008270">
    <property type="term" value="F:zinc ion binding"/>
    <property type="evidence" value="ECO:0007669"/>
    <property type="project" value="UniProtKB-KW"/>
</dbReference>
<feature type="compositionally biased region" description="Low complexity" evidence="10">
    <location>
        <begin position="206"/>
        <end position="217"/>
    </location>
</feature>
<keyword evidence="5" id="KW-0863">Zinc-finger</keyword>
<keyword evidence="8" id="KW-0804">Transcription</keyword>
<accession>A0A388JMA8</accession>
<feature type="compositionally biased region" description="Low complexity" evidence="10">
    <location>
        <begin position="812"/>
        <end position="841"/>
    </location>
</feature>
<feature type="region of interest" description="Disordered" evidence="10">
    <location>
        <begin position="693"/>
        <end position="723"/>
    </location>
</feature>
<feature type="region of interest" description="Disordered" evidence="10">
    <location>
        <begin position="2105"/>
        <end position="2163"/>
    </location>
</feature>
<comment type="caution">
    <text evidence="12">The sequence shown here is derived from an EMBL/GenBank/DDBJ whole genome shotgun (WGS) entry which is preliminary data.</text>
</comment>
<evidence type="ECO:0000256" key="2">
    <source>
        <dbReference type="ARBA" id="ARBA00007269"/>
    </source>
</evidence>
<comment type="subcellular location">
    <subcellularLocation>
        <location evidence="1">Nucleus</location>
    </subcellularLocation>
</comment>
<feature type="compositionally biased region" description="Gly residues" evidence="10">
    <location>
        <begin position="2290"/>
        <end position="2303"/>
    </location>
</feature>
<feature type="compositionally biased region" description="Basic and acidic residues" evidence="10">
    <location>
        <begin position="1153"/>
        <end position="1179"/>
    </location>
</feature>
<feature type="compositionally biased region" description="Gly residues" evidence="10">
    <location>
        <begin position="152"/>
        <end position="162"/>
    </location>
</feature>
<evidence type="ECO:0000256" key="6">
    <source>
        <dbReference type="ARBA" id="ARBA00022833"/>
    </source>
</evidence>
<evidence type="ECO:0000256" key="8">
    <source>
        <dbReference type="ARBA" id="ARBA00023163"/>
    </source>
</evidence>
<keyword evidence="9" id="KW-0539">Nucleus</keyword>
<feature type="compositionally biased region" description="Low complexity" evidence="10">
    <location>
        <begin position="87"/>
        <end position="101"/>
    </location>
</feature>
<dbReference type="GO" id="GO:0000977">
    <property type="term" value="F:RNA polymerase II transcription regulatory region sequence-specific DNA binding"/>
    <property type="evidence" value="ECO:0007669"/>
    <property type="project" value="TreeGrafter"/>
</dbReference>
<feature type="region of interest" description="Disordered" evidence="10">
    <location>
        <begin position="142"/>
        <end position="162"/>
    </location>
</feature>
<dbReference type="Proteomes" id="UP000265515">
    <property type="component" value="Unassembled WGS sequence"/>
</dbReference>
<dbReference type="PANTHER" id="PTHR12360">
    <property type="entry name" value="NUCLEAR TRANSCRIPTION FACTOR, X-BOX BINDING 1 NFX1"/>
    <property type="match status" value="1"/>
</dbReference>
<feature type="compositionally biased region" description="Low complexity" evidence="10">
    <location>
        <begin position="1190"/>
        <end position="1204"/>
    </location>
</feature>
<dbReference type="EMBL" id="BFEA01000002">
    <property type="protein sequence ID" value="GBG58949.1"/>
    <property type="molecule type" value="Genomic_DNA"/>
</dbReference>
<feature type="compositionally biased region" description="Basic and acidic residues" evidence="10">
    <location>
        <begin position="2241"/>
        <end position="2250"/>
    </location>
</feature>